<dbReference type="InterPro" id="IPR036890">
    <property type="entry name" value="HATPase_C_sf"/>
</dbReference>
<dbReference type="SUPFAM" id="SSF52738">
    <property type="entry name" value="Methylesterase CheB, C-terminal domain"/>
    <property type="match status" value="1"/>
</dbReference>
<dbReference type="CDD" id="cd00130">
    <property type="entry name" value="PAS"/>
    <property type="match status" value="1"/>
</dbReference>
<dbReference type="PROSITE" id="PS50122">
    <property type="entry name" value="CHEB"/>
    <property type="match status" value="1"/>
</dbReference>
<evidence type="ECO:0000256" key="6">
    <source>
        <dbReference type="ARBA" id="ARBA00022553"/>
    </source>
</evidence>
<dbReference type="InterPro" id="IPR000014">
    <property type="entry name" value="PAS"/>
</dbReference>
<name>A0A7W6BVC3_9HYPH</name>
<dbReference type="SMART" id="SM00091">
    <property type="entry name" value="PAS"/>
    <property type="match status" value="3"/>
</dbReference>
<keyword evidence="19" id="KW-1185">Reference proteome</keyword>
<dbReference type="InterPro" id="IPR035909">
    <property type="entry name" value="CheB_C"/>
</dbReference>
<dbReference type="SUPFAM" id="SSF55785">
    <property type="entry name" value="PYP-like sensor domain (PAS domain)"/>
    <property type="match status" value="2"/>
</dbReference>
<dbReference type="GO" id="GO:0005524">
    <property type="term" value="F:ATP binding"/>
    <property type="evidence" value="ECO:0007669"/>
    <property type="project" value="UniProtKB-KW"/>
</dbReference>
<dbReference type="InterPro" id="IPR050903">
    <property type="entry name" value="Bact_Chemotaxis_MeTrfase"/>
</dbReference>
<feature type="domain" description="PAS" evidence="15">
    <location>
        <begin position="870"/>
        <end position="913"/>
    </location>
</feature>
<dbReference type="GO" id="GO:0000156">
    <property type="term" value="F:phosphorelay response regulator activity"/>
    <property type="evidence" value="ECO:0007669"/>
    <property type="project" value="InterPro"/>
</dbReference>
<evidence type="ECO:0000256" key="9">
    <source>
        <dbReference type="ARBA" id="ARBA00022691"/>
    </source>
</evidence>
<dbReference type="GO" id="GO:0032259">
    <property type="term" value="P:methylation"/>
    <property type="evidence" value="ECO:0007669"/>
    <property type="project" value="UniProtKB-KW"/>
</dbReference>
<feature type="active site" evidence="13">
    <location>
        <position position="36"/>
    </location>
</feature>
<dbReference type="InterPro" id="IPR000780">
    <property type="entry name" value="CheR_MeTrfase"/>
</dbReference>
<comment type="catalytic activity">
    <reaction evidence="2">
        <text>L-glutamyl-[protein] + S-adenosyl-L-methionine = [protein]-L-glutamate 5-O-methyl ester + S-adenosyl-L-homocysteine</text>
        <dbReference type="Rhea" id="RHEA:24452"/>
        <dbReference type="Rhea" id="RHEA-COMP:10208"/>
        <dbReference type="Rhea" id="RHEA-COMP:10311"/>
        <dbReference type="ChEBI" id="CHEBI:29973"/>
        <dbReference type="ChEBI" id="CHEBI:57856"/>
        <dbReference type="ChEBI" id="CHEBI:59789"/>
        <dbReference type="ChEBI" id="CHEBI:82795"/>
        <dbReference type="EC" id="2.1.1.80"/>
    </reaction>
</comment>
<evidence type="ECO:0000256" key="4">
    <source>
        <dbReference type="ARBA" id="ARBA00012534"/>
    </source>
</evidence>
<evidence type="ECO:0000256" key="10">
    <source>
        <dbReference type="ARBA" id="ARBA00022741"/>
    </source>
</evidence>
<keyword evidence="10" id="KW-0547">Nucleotide-binding</keyword>
<evidence type="ECO:0000256" key="12">
    <source>
        <dbReference type="ARBA" id="ARBA00022840"/>
    </source>
</evidence>
<dbReference type="PANTHER" id="PTHR24422">
    <property type="entry name" value="CHEMOTAXIS PROTEIN METHYLTRANSFERASE"/>
    <property type="match status" value="1"/>
</dbReference>
<keyword evidence="13 18" id="KW-0378">Hydrolase</keyword>
<feature type="domain" description="CheR-type methyltransferase" evidence="17">
    <location>
        <begin position="217"/>
        <end position="487"/>
    </location>
</feature>
<keyword evidence="9" id="KW-0949">S-adenosyl-L-methionine</keyword>
<dbReference type="SUPFAM" id="SSF47757">
    <property type="entry name" value="Chemotaxis receptor methyltransferase CheR, N-terminal domain"/>
    <property type="match status" value="1"/>
</dbReference>
<feature type="coiled-coil region" evidence="14">
    <location>
        <begin position="654"/>
        <end position="713"/>
    </location>
</feature>
<dbReference type="PRINTS" id="PR00996">
    <property type="entry name" value="CHERMTFRASE"/>
</dbReference>
<dbReference type="Gene3D" id="3.40.50.180">
    <property type="entry name" value="Methylesterase CheB, C-terminal domain"/>
    <property type="match status" value="1"/>
</dbReference>
<feature type="active site" evidence="13">
    <location>
        <position position="155"/>
    </location>
</feature>
<dbReference type="GO" id="GO:0008984">
    <property type="term" value="F:protein-glutamate methylesterase activity"/>
    <property type="evidence" value="ECO:0007669"/>
    <property type="project" value="InterPro"/>
</dbReference>
<keyword evidence="8 18" id="KW-0808">Transferase</keyword>
<dbReference type="Proteomes" id="UP000531216">
    <property type="component" value="Unassembled WGS sequence"/>
</dbReference>
<dbReference type="Pfam" id="PF03705">
    <property type="entry name" value="CheR_N"/>
    <property type="match status" value="1"/>
</dbReference>
<dbReference type="GO" id="GO:0004673">
    <property type="term" value="F:protein histidine kinase activity"/>
    <property type="evidence" value="ECO:0007669"/>
    <property type="project" value="UniProtKB-EC"/>
</dbReference>
<evidence type="ECO:0000256" key="3">
    <source>
        <dbReference type="ARBA" id="ARBA00012438"/>
    </source>
</evidence>
<comment type="caution">
    <text evidence="18">The sequence shown here is derived from an EMBL/GenBank/DDBJ whole genome shotgun (WGS) entry which is preliminary data.</text>
</comment>
<evidence type="ECO:0000259" key="15">
    <source>
        <dbReference type="PROSITE" id="PS50112"/>
    </source>
</evidence>
<dbReference type="Pfam" id="PF08447">
    <property type="entry name" value="PAS_3"/>
    <property type="match status" value="1"/>
</dbReference>
<feature type="domain" description="CheB-type methylesterase" evidence="16">
    <location>
        <begin position="26"/>
        <end position="213"/>
    </location>
</feature>
<dbReference type="Pfam" id="PF13596">
    <property type="entry name" value="PAS_10"/>
    <property type="match status" value="1"/>
</dbReference>
<dbReference type="PROSITE" id="PS50112">
    <property type="entry name" value="PAS"/>
    <property type="match status" value="1"/>
</dbReference>
<dbReference type="PROSITE" id="PS50123">
    <property type="entry name" value="CHER"/>
    <property type="match status" value="1"/>
</dbReference>
<dbReference type="InterPro" id="IPR013655">
    <property type="entry name" value="PAS_fold_3"/>
</dbReference>
<dbReference type="GO" id="GO:0008983">
    <property type="term" value="F:protein-glutamate O-methyltransferase activity"/>
    <property type="evidence" value="ECO:0007669"/>
    <property type="project" value="UniProtKB-EC"/>
</dbReference>
<evidence type="ECO:0000313" key="18">
    <source>
        <dbReference type="EMBL" id="MBB3936774.1"/>
    </source>
</evidence>
<dbReference type="CDD" id="cd16434">
    <property type="entry name" value="CheB-CheR_fusion"/>
    <property type="match status" value="1"/>
</dbReference>
<keyword evidence="11" id="KW-0418">Kinase</keyword>
<dbReference type="Gene3D" id="3.30.450.20">
    <property type="entry name" value="PAS domain"/>
    <property type="match status" value="2"/>
</dbReference>
<dbReference type="InterPro" id="IPR035965">
    <property type="entry name" value="PAS-like_dom_sf"/>
</dbReference>
<feature type="active site" evidence="13">
    <location>
        <position position="63"/>
    </location>
</feature>
<dbReference type="EC" id="2.1.1.80" evidence="4"/>
<evidence type="ECO:0000256" key="7">
    <source>
        <dbReference type="ARBA" id="ARBA00022603"/>
    </source>
</evidence>
<evidence type="ECO:0000259" key="16">
    <source>
        <dbReference type="PROSITE" id="PS50122"/>
    </source>
</evidence>
<dbReference type="InterPro" id="IPR022642">
    <property type="entry name" value="CheR_C"/>
</dbReference>
<keyword evidence="12" id="KW-0067">ATP-binding</keyword>
<keyword evidence="7 18" id="KW-0489">Methyltransferase</keyword>
<dbReference type="EC" id="2.7.13.3" evidence="3"/>
<evidence type="ECO:0000256" key="13">
    <source>
        <dbReference type="PROSITE-ProRule" id="PRU00050"/>
    </source>
</evidence>
<dbReference type="EMBL" id="JACIDO010000006">
    <property type="protein sequence ID" value="MBB3936774.1"/>
    <property type="molecule type" value="Genomic_DNA"/>
</dbReference>
<dbReference type="InterPro" id="IPR011102">
    <property type="entry name" value="Sig_transdc_His_kinase_HWE"/>
</dbReference>
<gene>
    <name evidence="18" type="ORF">GGR05_002939</name>
</gene>
<protein>
    <recommendedName>
        <fullName evidence="5">Blue-light-activated histidine kinase</fullName>
        <ecNumber evidence="4">2.1.1.80</ecNumber>
        <ecNumber evidence="3">2.7.13.3</ecNumber>
    </recommendedName>
</protein>
<evidence type="ECO:0000256" key="5">
    <source>
        <dbReference type="ARBA" id="ARBA00021740"/>
    </source>
</evidence>
<evidence type="ECO:0000256" key="1">
    <source>
        <dbReference type="ARBA" id="ARBA00000085"/>
    </source>
</evidence>
<dbReference type="Gene3D" id="3.30.565.10">
    <property type="entry name" value="Histidine kinase-like ATPase, C-terminal domain"/>
    <property type="match status" value="1"/>
</dbReference>
<accession>A0A7W6BVC3</accession>
<organism evidence="18 19">
    <name type="scientific">Aureimonas phyllosphaerae</name>
    <dbReference type="NCBI Taxonomy" id="1166078"/>
    <lineage>
        <taxon>Bacteria</taxon>
        <taxon>Pseudomonadati</taxon>
        <taxon>Pseudomonadota</taxon>
        <taxon>Alphaproteobacteria</taxon>
        <taxon>Hyphomicrobiales</taxon>
        <taxon>Aurantimonadaceae</taxon>
        <taxon>Aureimonas</taxon>
    </lineage>
</organism>
<evidence type="ECO:0000256" key="8">
    <source>
        <dbReference type="ARBA" id="ARBA00022679"/>
    </source>
</evidence>
<dbReference type="Gene3D" id="1.10.155.10">
    <property type="entry name" value="Chemotaxis receptor methyltransferase CheR, N-terminal domain"/>
    <property type="match status" value="1"/>
</dbReference>
<dbReference type="InterPro" id="IPR022641">
    <property type="entry name" value="CheR_N"/>
</dbReference>
<dbReference type="SMART" id="SM00138">
    <property type="entry name" value="MeTrc"/>
    <property type="match status" value="1"/>
</dbReference>
<dbReference type="GO" id="GO:0006935">
    <property type="term" value="P:chemotaxis"/>
    <property type="evidence" value="ECO:0007669"/>
    <property type="project" value="UniProtKB-UniRule"/>
</dbReference>
<dbReference type="SMART" id="SM00911">
    <property type="entry name" value="HWE_HK"/>
    <property type="match status" value="1"/>
</dbReference>
<proteinExistence type="predicted"/>
<keyword evidence="14" id="KW-0175">Coiled coil</keyword>
<dbReference type="Pfam" id="PF07536">
    <property type="entry name" value="HWE_HK"/>
    <property type="match status" value="1"/>
</dbReference>
<dbReference type="RefSeq" id="WP_210185779.1">
    <property type="nucleotide sequence ID" value="NZ_FOOA01000006.1"/>
</dbReference>
<dbReference type="Pfam" id="PF01339">
    <property type="entry name" value="CheB_methylest"/>
    <property type="match status" value="1"/>
</dbReference>
<dbReference type="InterPro" id="IPR000673">
    <property type="entry name" value="Sig_transdc_resp-reg_Me-estase"/>
</dbReference>
<evidence type="ECO:0000256" key="11">
    <source>
        <dbReference type="ARBA" id="ARBA00022777"/>
    </source>
</evidence>
<comment type="catalytic activity">
    <reaction evidence="1">
        <text>ATP + protein L-histidine = ADP + protein N-phospho-L-histidine.</text>
        <dbReference type="EC" id="2.7.13.3"/>
    </reaction>
</comment>
<evidence type="ECO:0000313" key="19">
    <source>
        <dbReference type="Proteomes" id="UP000531216"/>
    </source>
</evidence>
<dbReference type="Gene3D" id="3.40.50.150">
    <property type="entry name" value="Vaccinia Virus protein VP39"/>
    <property type="match status" value="1"/>
</dbReference>
<keyword evidence="6" id="KW-0597">Phosphoprotein</keyword>
<dbReference type="InterPro" id="IPR036804">
    <property type="entry name" value="CheR_N_sf"/>
</dbReference>
<dbReference type="SUPFAM" id="SSF53335">
    <property type="entry name" value="S-adenosyl-L-methionine-dependent methyltransferases"/>
    <property type="match status" value="1"/>
</dbReference>
<evidence type="ECO:0000256" key="14">
    <source>
        <dbReference type="SAM" id="Coils"/>
    </source>
</evidence>
<keyword evidence="13" id="KW-0145">Chemotaxis</keyword>
<dbReference type="PANTHER" id="PTHR24422:SF27">
    <property type="entry name" value="PROTEIN-GLUTAMATE O-METHYLTRANSFERASE"/>
    <property type="match status" value="1"/>
</dbReference>
<dbReference type="GO" id="GO:0005737">
    <property type="term" value="C:cytoplasm"/>
    <property type="evidence" value="ECO:0007669"/>
    <property type="project" value="InterPro"/>
</dbReference>
<sequence length="1156" mass="127753">MVELPQDMDRGPSESVTEIEGQEGIPFLPIIGVGASAGGLEALREMLGAAKVPTGMAFVVVQHLDPYHESMLAQLLDRHTPLTVVQSEGGERLQAETVYIIPPGHGLIVSDGVLELTEFAQPRGLRRPIDDFFVSLAGDQQTRAACVILSGTGGDGTTGLRAVKEHGGLCVVQDPSTAKYDGMPVSAVGTGLVDFIKAPGEILACLSSFFRRRESEATETEAGFSADLVDDLTRVLRTTVGHDFSGYKRSTLVRRVERRMHVLGLDTGRSYVARLRADGAECEALFRDLLINVTRFFRDAEHFKVLREKAIEPLMREHAGEEDLRVWVPGCSSGEEAYSIAMIFAEVARETGQPLGVQIFATDIDERMLRIARDGVYPASALADIPNDWRERYVVPHAESFSIAPAIRDLIRFSPHSLVKDPPFSRIDLLSCRNLLIYFDDRLQQSVIPLMHYAVRPGGYLFLGPSESVSRFEYLFPTIDHQARLFERSPGAPQYPIDLPGSGVRRPVRHADGGGRRLGSSESDEMALLRRIVDRYAPATLVLDQDGNIDAAHGPLSRFFDFPVSRAGGSSATSLAKPGLRSVVGPLLRQVRDNGKRLVVNSVEVKSEYGAQEVQVVCDPLPDGTFLFVFRETAPFRPISDPDLVAMSDGDDHLETLEHELRVTRHRLRSTVEELETANEELKSSNEEMMSMNEELQSTNEELSTVNDELKGKVDQITVANSDLRNFFESTDLAVVVLDRNLCLRSFTAAALKLFPFQPSDRGRPLGDMTSRLDDDAYLGDAEAVLQGHAPMQRRVTLRKADRTLSLRIMPYRTQTDSVDGVTLVFTDITDALSLERELTAERERLDLAVKAGGIGIWEYFPDSGEVVLDPTERDLFGVDDTETHEIEGLMATIEPDDRQRIEEELRRAVSGEADFEASFRVIAQDGATRYLKGFGRLVADSAPRRLVGVSIDVTTEREATNTREIMLREMNHRVKNLFAIIGGMITAGSRTHSDVKAFSRGMRERIAALGQAHSLAAPSGEQYAIDLRELLETTLAAYRGQADIELEGPSATIDGRYLSPLALLLHEWATNSYKYGALGADNGRLRVSWAMRADGLDFSWLERSDRTKADDGEPGFGTLLVETSSRQLDTQIHRSTGEGRFQIEMRLPVEVLAGV</sequence>
<dbReference type="AlphaFoldDB" id="A0A7W6BVC3"/>
<dbReference type="Pfam" id="PF01739">
    <property type="entry name" value="CheR"/>
    <property type="match status" value="1"/>
</dbReference>
<evidence type="ECO:0000259" key="17">
    <source>
        <dbReference type="PROSITE" id="PS50123"/>
    </source>
</evidence>
<dbReference type="InterPro" id="IPR029063">
    <property type="entry name" value="SAM-dependent_MTases_sf"/>
</dbReference>
<evidence type="ECO:0000256" key="2">
    <source>
        <dbReference type="ARBA" id="ARBA00001541"/>
    </source>
</evidence>
<reference evidence="18 19" key="1">
    <citation type="submission" date="2020-08" db="EMBL/GenBank/DDBJ databases">
        <title>Genomic Encyclopedia of Type Strains, Phase IV (KMG-IV): sequencing the most valuable type-strain genomes for metagenomic binning, comparative biology and taxonomic classification.</title>
        <authorList>
            <person name="Goeker M."/>
        </authorList>
    </citation>
    <scope>NUCLEOTIDE SEQUENCE [LARGE SCALE GENOMIC DNA]</scope>
    <source>
        <strain evidence="18 19">DSM 25024</strain>
    </source>
</reference>